<protein>
    <submittedName>
        <fullName evidence="1">Uncharacterized protein</fullName>
    </submittedName>
</protein>
<sequence>MLIHLTPSFYLNYSDISVNLIDVKIPELGLLLHAERDITVRFPSPNKRLHYVCRNKGRKAIHGILLNTDTNVTDMTVITRWAVQGEVSVHRVHMHIVGDDDAVTDVIHLWSGVFNTPFQDKTPAEARNWIPASCQPRLTVNAGDRPSARELAIWRRADPAGIIRQQTEYYTAATVEPERLLSPARSVSRLPALEDAFDCKVREYPDTLRVLYDSPDVTVCPLTEHEELIQSDLKEIGKLDAFTPLIQPVLNEVRTVCPVFFTNTTNLMNCIRRFSTHFRALSDVEQRFVEDQINQPLFRVSVS</sequence>
<gene>
    <name evidence="1" type="ORF">BBB56_22105</name>
</gene>
<dbReference type="Proteomes" id="UP000281332">
    <property type="component" value="Unassembled WGS sequence"/>
</dbReference>
<proteinExistence type="predicted"/>
<dbReference type="InterPro" id="IPR046054">
    <property type="entry name" value="DUF6012"/>
</dbReference>
<dbReference type="Pfam" id="PF19475">
    <property type="entry name" value="DUF6012"/>
    <property type="match status" value="1"/>
</dbReference>
<organism evidence="1 2">
    <name type="scientific">Candidatus Pantoea deserta</name>
    <dbReference type="NCBI Taxonomy" id="1869313"/>
    <lineage>
        <taxon>Bacteria</taxon>
        <taxon>Pseudomonadati</taxon>
        <taxon>Pseudomonadota</taxon>
        <taxon>Gammaproteobacteria</taxon>
        <taxon>Enterobacterales</taxon>
        <taxon>Erwiniaceae</taxon>
        <taxon>Pantoea</taxon>
    </lineage>
</organism>
<dbReference type="EMBL" id="RMVG01000028">
    <property type="protein sequence ID" value="RPD93469.1"/>
    <property type="molecule type" value="Genomic_DNA"/>
</dbReference>
<dbReference type="RefSeq" id="WP_123803049.1">
    <property type="nucleotide sequence ID" value="NZ_RMVG01000028.1"/>
</dbReference>
<name>A0A3N4NPI8_9GAMM</name>
<evidence type="ECO:0000313" key="2">
    <source>
        <dbReference type="Proteomes" id="UP000281332"/>
    </source>
</evidence>
<keyword evidence="2" id="KW-1185">Reference proteome</keyword>
<dbReference type="OrthoDB" id="9154297at2"/>
<dbReference type="AlphaFoldDB" id="A0A3N4NPI8"/>
<accession>A0A3N4NPI8</accession>
<evidence type="ECO:0000313" key="1">
    <source>
        <dbReference type="EMBL" id="RPD93469.1"/>
    </source>
</evidence>
<reference evidence="1 2" key="1">
    <citation type="submission" date="2018-11" db="EMBL/GenBank/DDBJ databases">
        <title>Whole genome sequencing of Pantoea sp. RIT388.</title>
        <authorList>
            <person name="Gan H.M."/>
            <person name="Hudson A.O."/>
        </authorList>
    </citation>
    <scope>NUCLEOTIDE SEQUENCE [LARGE SCALE GENOMIC DNA]</scope>
    <source>
        <strain evidence="1 2">RIT388</strain>
    </source>
</reference>
<comment type="caution">
    <text evidence="1">The sequence shown here is derived from an EMBL/GenBank/DDBJ whole genome shotgun (WGS) entry which is preliminary data.</text>
</comment>